<proteinExistence type="predicted"/>
<dbReference type="Proteomes" id="UP001595906">
    <property type="component" value="Unassembled WGS sequence"/>
</dbReference>
<feature type="chain" id="PRO_5047421007" evidence="1">
    <location>
        <begin position="21"/>
        <end position="180"/>
    </location>
</feature>
<protein>
    <submittedName>
        <fullName evidence="2">Uncharacterized protein</fullName>
    </submittedName>
</protein>
<comment type="caution">
    <text evidence="2">The sequence shown here is derived from an EMBL/GenBank/DDBJ whole genome shotgun (WGS) entry which is preliminary data.</text>
</comment>
<keyword evidence="3" id="KW-1185">Reference proteome</keyword>
<name>A0ABV8PTY4_9BACT</name>
<keyword evidence="1" id="KW-0732">Signal</keyword>
<feature type="signal peptide" evidence="1">
    <location>
        <begin position="1"/>
        <end position="20"/>
    </location>
</feature>
<evidence type="ECO:0000313" key="3">
    <source>
        <dbReference type="Proteomes" id="UP001595906"/>
    </source>
</evidence>
<accession>A0ABV8PTY4</accession>
<dbReference type="EMBL" id="JBHSDC010000002">
    <property type="protein sequence ID" value="MFC4230700.1"/>
    <property type="molecule type" value="Genomic_DNA"/>
</dbReference>
<dbReference type="RefSeq" id="WP_379012053.1">
    <property type="nucleotide sequence ID" value="NZ_JBHSDC010000002.1"/>
</dbReference>
<evidence type="ECO:0000313" key="2">
    <source>
        <dbReference type="EMBL" id="MFC4230700.1"/>
    </source>
</evidence>
<reference evidence="3" key="1">
    <citation type="journal article" date="2019" name="Int. J. Syst. Evol. Microbiol.">
        <title>The Global Catalogue of Microorganisms (GCM) 10K type strain sequencing project: providing services to taxonomists for standard genome sequencing and annotation.</title>
        <authorList>
            <consortium name="The Broad Institute Genomics Platform"/>
            <consortium name="The Broad Institute Genome Sequencing Center for Infectious Disease"/>
            <person name="Wu L."/>
            <person name="Ma J."/>
        </authorList>
    </citation>
    <scope>NUCLEOTIDE SEQUENCE [LARGE SCALE GENOMIC DNA]</scope>
    <source>
        <strain evidence="3">CECT 8010</strain>
    </source>
</reference>
<evidence type="ECO:0000256" key="1">
    <source>
        <dbReference type="SAM" id="SignalP"/>
    </source>
</evidence>
<gene>
    <name evidence="2" type="ORF">ACFOW1_02285</name>
</gene>
<sequence length="180" mass="20834">MLKLTFFVSTIIGLCTAVSAQTIQFKTYKDPVHKISFDIPSYWTIKYSKKDGLIGIPITKAQKDIFKDCFEGIVFRMDFDNYGLDTLLFQQFDKNGNDYVTTDKVRLNVPVKFIQGQNWKGIRHDNICGVYCRDYVSHAGGECQFFYFCKGNKTVTIETNGRAFDEKFIERLLSSFKFID</sequence>
<organism evidence="2 3">
    <name type="scientific">Parasediminibacterium paludis</name>
    <dbReference type="NCBI Taxonomy" id="908966"/>
    <lineage>
        <taxon>Bacteria</taxon>
        <taxon>Pseudomonadati</taxon>
        <taxon>Bacteroidota</taxon>
        <taxon>Chitinophagia</taxon>
        <taxon>Chitinophagales</taxon>
        <taxon>Chitinophagaceae</taxon>
        <taxon>Parasediminibacterium</taxon>
    </lineage>
</organism>